<dbReference type="GO" id="GO:0006233">
    <property type="term" value="P:dTDP biosynthetic process"/>
    <property type="evidence" value="ECO:0007669"/>
    <property type="project" value="InterPro"/>
</dbReference>
<feature type="binding site" evidence="12">
    <location>
        <begin position="22"/>
        <end position="29"/>
    </location>
    <ligand>
        <name>ATP</name>
        <dbReference type="ChEBI" id="CHEBI:30616"/>
    </ligand>
</feature>
<dbReference type="GO" id="GO:0005524">
    <property type="term" value="F:ATP binding"/>
    <property type="evidence" value="ECO:0007669"/>
    <property type="project" value="UniProtKB-UniRule"/>
</dbReference>
<comment type="caution">
    <text evidence="15">The sequence shown here is derived from an EMBL/GenBank/DDBJ whole genome shotgun (WGS) entry which is preliminary data.</text>
</comment>
<dbReference type="PANTHER" id="PTHR10344">
    <property type="entry name" value="THYMIDYLATE KINASE"/>
    <property type="match status" value="1"/>
</dbReference>
<dbReference type="EC" id="2.7.4.9" evidence="2 12"/>
<comment type="catalytic activity">
    <reaction evidence="10 12">
        <text>dTMP + ATP = dTDP + ADP</text>
        <dbReference type="Rhea" id="RHEA:13517"/>
        <dbReference type="ChEBI" id="CHEBI:30616"/>
        <dbReference type="ChEBI" id="CHEBI:58369"/>
        <dbReference type="ChEBI" id="CHEBI:63528"/>
        <dbReference type="ChEBI" id="CHEBI:456216"/>
        <dbReference type="EC" id="2.7.4.9"/>
    </reaction>
</comment>
<reference evidence="15 16" key="1">
    <citation type="submission" date="2019-01" db="EMBL/GenBank/DDBJ databases">
        <authorList>
            <person name="Deng T."/>
        </authorList>
    </citation>
    <scope>NUCLEOTIDE SEQUENCE [LARGE SCALE GENOMIC DNA]</scope>
    <source>
        <strain evidence="15 16">F8825</strain>
    </source>
</reference>
<dbReference type="NCBIfam" id="TIGR00041">
    <property type="entry name" value="DTMP_kinase"/>
    <property type="match status" value="1"/>
</dbReference>
<evidence type="ECO:0000256" key="2">
    <source>
        <dbReference type="ARBA" id="ARBA00012980"/>
    </source>
</evidence>
<dbReference type="InterPro" id="IPR027417">
    <property type="entry name" value="P-loop_NTPase"/>
</dbReference>
<sequence>MRRDDGKQRLATGRGLFVTFEGGEGAGKSTQIRRLAEALKARGLEVLVTREPGGSPGAEALRHVLLSGAAEDFGVRMEALLFAAARNDHVETVIRPALERGAVVLCDRFMDSSRVYQGVTGNLESEFIDTLERVAVDGVVPDLTLILDLPAERGLERARGRAEPGANSAPDRFEKEELETHEKRRQGFLDIAAADPKRCRVVDAGRPIEAIAAEILALVEPLSLELRRTERPVTAE</sequence>
<keyword evidence="5 12" id="KW-0545">Nucleotide biosynthesis</keyword>
<dbReference type="Pfam" id="PF02223">
    <property type="entry name" value="Thymidylate_kin"/>
    <property type="match status" value="1"/>
</dbReference>
<dbReference type="InterPro" id="IPR018094">
    <property type="entry name" value="Thymidylate_kinase"/>
</dbReference>
<keyword evidence="8 12" id="KW-0067">ATP-binding</keyword>
<dbReference type="GO" id="GO:0005829">
    <property type="term" value="C:cytosol"/>
    <property type="evidence" value="ECO:0007669"/>
    <property type="project" value="TreeGrafter"/>
</dbReference>
<proteinExistence type="inferred from homology"/>
<dbReference type="EMBL" id="SDVB01000102">
    <property type="protein sequence ID" value="RYC23718.1"/>
    <property type="molecule type" value="Genomic_DNA"/>
</dbReference>
<dbReference type="GO" id="GO:0006235">
    <property type="term" value="P:dTTP biosynthetic process"/>
    <property type="evidence" value="ECO:0007669"/>
    <property type="project" value="UniProtKB-UniRule"/>
</dbReference>
<feature type="domain" description="Thymidylate kinase-like" evidence="14">
    <location>
        <begin position="20"/>
        <end position="215"/>
    </location>
</feature>
<dbReference type="GO" id="GO:0006227">
    <property type="term" value="P:dUDP biosynthetic process"/>
    <property type="evidence" value="ECO:0007669"/>
    <property type="project" value="TreeGrafter"/>
</dbReference>
<dbReference type="HAMAP" id="MF_00165">
    <property type="entry name" value="Thymidylate_kinase"/>
    <property type="match status" value="1"/>
</dbReference>
<organism evidence="15 16">
    <name type="scientific">Ciceribacter ferrooxidans</name>
    <dbReference type="NCBI Taxonomy" id="2509717"/>
    <lineage>
        <taxon>Bacteria</taxon>
        <taxon>Pseudomonadati</taxon>
        <taxon>Pseudomonadota</taxon>
        <taxon>Alphaproteobacteria</taxon>
        <taxon>Hyphomicrobiales</taxon>
        <taxon>Rhizobiaceae</taxon>
        <taxon>Ciceribacter</taxon>
    </lineage>
</organism>
<evidence type="ECO:0000259" key="14">
    <source>
        <dbReference type="Pfam" id="PF02223"/>
    </source>
</evidence>
<dbReference type="PANTHER" id="PTHR10344:SF4">
    <property type="entry name" value="UMP-CMP KINASE 2, MITOCHONDRIAL"/>
    <property type="match status" value="1"/>
</dbReference>
<gene>
    <name evidence="12" type="primary">tmk</name>
    <name evidence="15" type="ORF">EUU22_03140</name>
</gene>
<evidence type="ECO:0000256" key="3">
    <source>
        <dbReference type="ARBA" id="ARBA00017144"/>
    </source>
</evidence>
<dbReference type="GO" id="GO:0004798">
    <property type="term" value="F:dTMP kinase activity"/>
    <property type="evidence" value="ECO:0007669"/>
    <property type="project" value="UniProtKB-UniRule"/>
</dbReference>
<evidence type="ECO:0000256" key="10">
    <source>
        <dbReference type="ARBA" id="ARBA00048743"/>
    </source>
</evidence>
<dbReference type="PROSITE" id="PS01331">
    <property type="entry name" value="THYMIDYLATE_KINASE"/>
    <property type="match status" value="1"/>
</dbReference>
<keyword evidence="4 12" id="KW-0808">Transferase</keyword>
<evidence type="ECO:0000256" key="1">
    <source>
        <dbReference type="ARBA" id="ARBA00009776"/>
    </source>
</evidence>
<dbReference type="InterPro" id="IPR039430">
    <property type="entry name" value="Thymidylate_kin-like_dom"/>
</dbReference>
<dbReference type="Proteomes" id="UP000291088">
    <property type="component" value="Unassembled WGS sequence"/>
</dbReference>
<comment type="function">
    <text evidence="11 12">Phosphorylation of dTMP to form dTDP in both de novo and salvage pathways of dTTP synthesis.</text>
</comment>
<evidence type="ECO:0000256" key="11">
    <source>
        <dbReference type="ARBA" id="ARBA00057735"/>
    </source>
</evidence>
<evidence type="ECO:0000256" key="8">
    <source>
        <dbReference type="ARBA" id="ARBA00022840"/>
    </source>
</evidence>
<accession>A0A4Q2TSE9</accession>
<evidence type="ECO:0000256" key="4">
    <source>
        <dbReference type="ARBA" id="ARBA00022679"/>
    </source>
</evidence>
<dbReference type="CDD" id="cd01672">
    <property type="entry name" value="TMPK"/>
    <property type="match status" value="1"/>
</dbReference>
<evidence type="ECO:0000313" key="15">
    <source>
        <dbReference type="EMBL" id="RYC23718.1"/>
    </source>
</evidence>
<feature type="region of interest" description="Disordered" evidence="13">
    <location>
        <begin position="157"/>
        <end position="179"/>
    </location>
</feature>
<comment type="similarity">
    <text evidence="1 12">Belongs to the thymidylate kinase family.</text>
</comment>
<evidence type="ECO:0000313" key="16">
    <source>
        <dbReference type="Proteomes" id="UP000291088"/>
    </source>
</evidence>
<name>A0A4Q2TSE9_9HYPH</name>
<dbReference type="FunFam" id="3.40.50.300:FF:000225">
    <property type="entry name" value="Thymidylate kinase"/>
    <property type="match status" value="1"/>
</dbReference>
<dbReference type="SUPFAM" id="SSF52540">
    <property type="entry name" value="P-loop containing nucleoside triphosphate hydrolases"/>
    <property type="match status" value="1"/>
</dbReference>
<evidence type="ECO:0000256" key="9">
    <source>
        <dbReference type="ARBA" id="ARBA00029962"/>
    </source>
</evidence>
<keyword evidence="16" id="KW-1185">Reference proteome</keyword>
<evidence type="ECO:0000256" key="12">
    <source>
        <dbReference type="HAMAP-Rule" id="MF_00165"/>
    </source>
</evidence>
<dbReference type="InterPro" id="IPR018095">
    <property type="entry name" value="Thymidylate_kin_CS"/>
</dbReference>
<evidence type="ECO:0000256" key="6">
    <source>
        <dbReference type="ARBA" id="ARBA00022741"/>
    </source>
</evidence>
<evidence type="ECO:0000256" key="7">
    <source>
        <dbReference type="ARBA" id="ARBA00022777"/>
    </source>
</evidence>
<dbReference type="AlphaFoldDB" id="A0A4Q2TSE9"/>
<evidence type="ECO:0000256" key="13">
    <source>
        <dbReference type="SAM" id="MobiDB-lite"/>
    </source>
</evidence>
<keyword evidence="6 12" id="KW-0547">Nucleotide-binding</keyword>
<keyword evidence="7 12" id="KW-0418">Kinase</keyword>
<evidence type="ECO:0000256" key="5">
    <source>
        <dbReference type="ARBA" id="ARBA00022727"/>
    </source>
</evidence>
<protein>
    <recommendedName>
        <fullName evidence="3 12">Thymidylate kinase</fullName>
        <ecNumber evidence="2 12">2.7.4.9</ecNumber>
    </recommendedName>
    <alternativeName>
        <fullName evidence="9 12">dTMP kinase</fullName>
    </alternativeName>
</protein>
<dbReference type="Gene3D" id="3.40.50.300">
    <property type="entry name" value="P-loop containing nucleotide triphosphate hydrolases"/>
    <property type="match status" value="1"/>
</dbReference>
<dbReference type="OrthoDB" id="9774907at2"/>